<dbReference type="SUPFAM" id="SSF55781">
    <property type="entry name" value="GAF domain-like"/>
    <property type="match status" value="1"/>
</dbReference>
<dbReference type="PROSITE" id="PS51078">
    <property type="entry name" value="ICLR_ED"/>
    <property type="match status" value="1"/>
</dbReference>
<feature type="domain" description="HTH iclR-type" evidence="4">
    <location>
        <begin position="2"/>
        <end position="65"/>
    </location>
</feature>
<dbReference type="PANTHER" id="PTHR30136">
    <property type="entry name" value="HELIX-TURN-HELIX TRANSCRIPTIONAL REGULATOR, ICLR FAMILY"/>
    <property type="match status" value="1"/>
</dbReference>
<dbReference type="PANTHER" id="PTHR30136:SF24">
    <property type="entry name" value="HTH-TYPE TRANSCRIPTIONAL REPRESSOR ALLR"/>
    <property type="match status" value="1"/>
</dbReference>
<dbReference type="Gene3D" id="3.30.450.40">
    <property type="match status" value="1"/>
</dbReference>
<sequence>MIQSINRAMQIIHLLSDPKKEKWSITEIAEQTELPISTVYRLIQSLMQHHLVMQIPDTKQYKLGYIWMEIGLKMFESLDIRVVARPIMEQLAADVEETVYLNLPNGNESIIIDRIDSPRNVKIIDVIGERIPMHIGGANKTILANMPSRQMNEILEQLLPNEQARNTFVENLLKIKRQGYAVSYGEKTKGTIGVGAPIFGFDDNVLGAISIEVLAYDLTKERMTFFIEKVHDAAHMISMKFGKA</sequence>
<keyword evidence="3" id="KW-0804">Transcription</keyword>
<protein>
    <submittedName>
        <fullName evidence="6">DNA-binding IclR family transcriptional regulator</fullName>
    </submittedName>
</protein>
<organism evidence="6 7">
    <name type="scientific">Bacillus chungangensis</name>
    <dbReference type="NCBI Taxonomy" id="587633"/>
    <lineage>
        <taxon>Bacteria</taxon>
        <taxon>Bacillati</taxon>
        <taxon>Bacillota</taxon>
        <taxon>Bacilli</taxon>
        <taxon>Bacillales</taxon>
        <taxon>Bacillaceae</taxon>
        <taxon>Bacillus</taxon>
    </lineage>
</organism>
<dbReference type="EMBL" id="JAUSTT010000019">
    <property type="protein sequence ID" value="MDQ0177172.1"/>
    <property type="molecule type" value="Genomic_DNA"/>
</dbReference>
<evidence type="ECO:0000259" key="5">
    <source>
        <dbReference type="PROSITE" id="PS51078"/>
    </source>
</evidence>
<dbReference type="InterPro" id="IPR036388">
    <property type="entry name" value="WH-like_DNA-bd_sf"/>
</dbReference>
<dbReference type="Gene3D" id="1.10.10.10">
    <property type="entry name" value="Winged helix-like DNA-binding domain superfamily/Winged helix DNA-binding domain"/>
    <property type="match status" value="1"/>
</dbReference>
<dbReference type="InterPro" id="IPR029016">
    <property type="entry name" value="GAF-like_dom_sf"/>
</dbReference>
<dbReference type="Pfam" id="PF01614">
    <property type="entry name" value="IclR_C"/>
    <property type="match status" value="1"/>
</dbReference>
<keyword evidence="2 6" id="KW-0238">DNA-binding</keyword>
<dbReference type="PROSITE" id="PS51077">
    <property type="entry name" value="HTH_ICLR"/>
    <property type="match status" value="1"/>
</dbReference>
<dbReference type="Proteomes" id="UP001223586">
    <property type="component" value="Unassembled WGS sequence"/>
</dbReference>
<keyword evidence="7" id="KW-1185">Reference proteome</keyword>
<dbReference type="Pfam" id="PF09339">
    <property type="entry name" value="HTH_IclR"/>
    <property type="match status" value="1"/>
</dbReference>
<dbReference type="InterPro" id="IPR005471">
    <property type="entry name" value="Tscrpt_reg_IclR_N"/>
</dbReference>
<evidence type="ECO:0000256" key="1">
    <source>
        <dbReference type="ARBA" id="ARBA00023015"/>
    </source>
</evidence>
<keyword evidence="1" id="KW-0805">Transcription regulation</keyword>
<evidence type="ECO:0000256" key="3">
    <source>
        <dbReference type="ARBA" id="ARBA00023163"/>
    </source>
</evidence>
<dbReference type="InterPro" id="IPR050707">
    <property type="entry name" value="HTH_MetabolicPath_Reg"/>
</dbReference>
<dbReference type="GO" id="GO:0003677">
    <property type="term" value="F:DNA binding"/>
    <property type="evidence" value="ECO:0007669"/>
    <property type="project" value="UniProtKB-KW"/>
</dbReference>
<evidence type="ECO:0000259" key="4">
    <source>
        <dbReference type="PROSITE" id="PS51077"/>
    </source>
</evidence>
<dbReference type="SUPFAM" id="SSF46785">
    <property type="entry name" value="Winged helix' DNA-binding domain"/>
    <property type="match status" value="1"/>
</dbReference>
<dbReference type="SMART" id="SM00346">
    <property type="entry name" value="HTH_ICLR"/>
    <property type="match status" value="1"/>
</dbReference>
<dbReference type="RefSeq" id="WP_307230942.1">
    <property type="nucleotide sequence ID" value="NZ_JAUSTT010000019.1"/>
</dbReference>
<feature type="domain" description="IclR-ED" evidence="5">
    <location>
        <begin position="66"/>
        <end position="243"/>
    </location>
</feature>
<dbReference type="InterPro" id="IPR036390">
    <property type="entry name" value="WH_DNA-bd_sf"/>
</dbReference>
<comment type="caution">
    <text evidence="6">The sequence shown here is derived from an EMBL/GenBank/DDBJ whole genome shotgun (WGS) entry which is preliminary data.</text>
</comment>
<proteinExistence type="predicted"/>
<evidence type="ECO:0000256" key="2">
    <source>
        <dbReference type="ARBA" id="ARBA00023125"/>
    </source>
</evidence>
<name>A0ABT9WV42_9BACI</name>
<dbReference type="InterPro" id="IPR014757">
    <property type="entry name" value="Tscrpt_reg_IclR_C"/>
</dbReference>
<reference evidence="6 7" key="1">
    <citation type="submission" date="2023-07" db="EMBL/GenBank/DDBJ databases">
        <title>Genomic Encyclopedia of Type Strains, Phase IV (KMG-IV): sequencing the most valuable type-strain genomes for metagenomic binning, comparative biology and taxonomic classification.</title>
        <authorList>
            <person name="Goeker M."/>
        </authorList>
    </citation>
    <scope>NUCLEOTIDE SEQUENCE [LARGE SCALE GENOMIC DNA]</scope>
    <source>
        <strain evidence="6 7">DSM 23837</strain>
    </source>
</reference>
<accession>A0ABT9WV42</accession>
<gene>
    <name evidence="6" type="ORF">J2S08_003051</name>
</gene>
<evidence type="ECO:0000313" key="7">
    <source>
        <dbReference type="Proteomes" id="UP001223586"/>
    </source>
</evidence>
<evidence type="ECO:0000313" key="6">
    <source>
        <dbReference type="EMBL" id="MDQ0177172.1"/>
    </source>
</evidence>